<evidence type="ECO:0000313" key="3">
    <source>
        <dbReference type="Proteomes" id="UP000216063"/>
    </source>
</evidence>
<feature type="domain" description="Mycothiol-dependent maleylpyruvate isomerase metal-binding" evidence="1">
    <location>
        <begin position="15"/>
        <end position="133"/>
    </location>
</feature>
<dbReference type="RefSeq" id="WP_094483936.1">
    <property type="nucleotide sequence ID" value="NZ_NOZR01000029.1"/>
</dbReference>
<dbReference type="EMBL" id="NOZR01000029">
    <property type="protein sequence ID" value="OYN75414.1"/>
    <property type="molecule type" value="Genomic_DNA"/>
</dbReference>
<evidence type="ECO:0000313" key="2">
    <source>
        <dbReference type="EMBL" id="OYN75414.1"/>
    </source>
</evidence>
<name>A0A255D854_9MYCO</name>
<evidence type="ECO:0000259" key="1">
    <source>
        <dbReference type="Pfam" id="PF11716"/>
    </source>
</evidence>
<gene>
    <name evidence="2" type="ORF">CG716_25550</name>
</gene>
<organism evidence="2 3">
    <name type="scientific">Mycolicibacterium sphagni</name>
    <dbReference type="NCBI Taxonomy" id="1786"/>
    <lineage>
        <taxon>Bacteria</taxon>
        <taxon>Bacillati</taxon>
        <taxon>Actinomycetota</taxon>
        <taxon>Actinomycetes</taxon>
        <taxon>Mycobacteriales</taxon>
        <taxon>Mycobacteriaceae</taxon>
        <taxon>Mycolicibacterium</taxon>
    </lineage>
</organism>
<sequence>MLMKEHGIAVITSIELVDTVRPTDLDRPTPCTGWDLADLLAHMTVQHRGFAAAARGHGADLGNWRVETVVDAVREDPALAYAHAANDVLEAFWAVKDNIPFALPEFGDNAVFPAQIAMGFHFVDYVVHGWDVAAALGVDYQLPAGVLATALPIALAVPGGEVRMLEAVPFGPEIEQVTGAGDFDRVLRHLGRKPEFTNRETSGTTPR</sequence>
<accession>A0A255D854</accession>
<dbReference type="NCBIfam" id="TIGR03086">
    <property type="entry name" value="TIGR03086 family metal-binding protein"/>
    <property type="match status" value="1"/>
</dbReference>
<dbReference type="InterPro" id="IPR017517">
    <property type="entry name" value="Maleyloyr_isom"/>
</dbReference>
<dbReference type="InterPro" id="IPR024344">
    <property type="entry name" value="MDMPI_metal-binding"/>
</dbReference>
<dbReference type="NCBIfam" id="TIGR03083">
    <property type="entry name" value="maleylpyruvate isomerase family mycothiol-dependent enzyme"/>
    <property type="match status" value="1"/>
</dbReference>
<reference evidence="2 3" key="1">
    <citation type="submission" date="2017-07" db="EMBL/GenBank/DDBJ databases">
        <title>The new phylogeny of genus Mycobacterium.</title>
        <authorList>
            <person name="Tortoli E."/>
            <person name="Trovato A."/>
            <person name="Cirillo D.M."/>
        </authorList>
    </citation>
    <scope>NUCLEOTIDE SEQUENCE [LARGE SCALE GENOMIC DNA]</scope>
    <source>
        <strain evidence="2 3">ATCC 33027</strain>
    </source>
</reference>
<dbReference type="AlphaFoldDB" id="A0A255D854"/>
<dbReference type="Pfam" id="PF11716">
    <property type="entry name" value="MDMPI_N"/>
    <property type="match status" value="1"/>
</dbReference>
<keyword evidence="3" id="KW-1185">Reference proteome</keyword>
<dbReference type="OrthoDB" id="5185819at2"/>
<dbReference type="Gene3D" id="1.20.120.450">
    <property type="entry name" value="dinb family like domain"/>
    <property type="match status" value="1"/>
</dbReference>
<dbReference type="Proteomes" id="UP000216063">
    <property type="component" value="Unassembled WGS sequence"/>
</dbReference>
<dbReference type="GO" id="GO:0046872">
    <property type="term" value="F:metal ion binding"/>
    <property type="evidence" value="ECO:0007669"/>
    <property type="project" value="InterPro"/>
</dbReference>
<proteinExistence type="predicted"/>
<dbReference type="InterPro" id="IPR017520">
    <property type="entry name" value="CHP03086"/>
</dbReference>
<protein>
    <submittedName>
        <fullName evidence="2">TIGR03086 family protein</fullName>
    </submittedName>
</protein>
<dbReference type="InterPro" id="IPR034660">
    <property type="entry name" value="DinB/YfiT-like"/>
</dbReference>
<dbReference type="SUPFAM" id="SSF109854">
    <property type="entry name" value="DinB/YfiT-like putative metalloenzymes"/>
    <property type="match status" value="1"/>
</dbReference>
<comment type="caution">
    <text evidence="2">The sequence shown here is derived from an EMBL/GenBank/DDBJ whole genome shotgun (WGS) entry which is preliminary data.</text>
</comment>